<keyword evidence="1" id="KW-1133">Transmembrane helix</keyword>
<dbReference type="OrthoDB" id="9988752at2759"/>
<evidence type="ECO:0000256" key="1">
    <source>
        <dbReference type="SAM" id="Phobius"/>
    </source>
</evidence>
<keyword evidence="3" id="KW-1185">Reference proteome</keyword>
<dbReference type="AlphaFoldDB" id="A0A0L0BLJ7"/>
<organism evidence="2 3">
    <name type="scientific">Lucilia cuprina</name>
    <name type="common">Green bottle fly</name>
    <name type="synonym">Australian sheep blowfly</name>
    <dbReference type="NCBI Taxonomy" id="7375"/>
    <lineage>
        <taxon>Eukaryota</taxon>
        <taxon>Metazoa</taxon>
        <taxon>Ecdysozoa</taxon>
        <taxon>Arthropoda</taxon>
        <taxon>Hexapoda</taxon>
        <taxon>Insecta</taxon>
        <taxon>Pterygota</taxon>
        <taxon>Neoptera</taxon>
        <taxon>Endopterygota</taxon>
        <taxon>Diptera</taxon>
        <taxon>Brachycera</taxon>
        <taxon>Muscomorpha</taxon>
        <taxon>Oestroidea</taxon>
        <taxon>Calliphoridae</taxon>
        <taxon>Luciliinae</taxon>
        <taxon>Lucilia</taxon>
    </lineage>
</organism>
<keyword evidence="1" id="KW-0812">Transmembrane</keyword>
<comment type="caution">
    <text evidence="2">The sequence shown here is derived from an EMBL/GenBank/DDBJ whole genome shotgun (WGS) entry which is preliminary data.</text>
</comment>
<gene>
    <name evidence="2" type="ORF">FF38_00300</name>
</gene>
<name>A0A0L0BLJ7_LUCCU</name>
<sequence length="81" mass="9637">MTMPNSTTYLQQQYDQHLNPKQSFRILQFIRPQQQKFKFKQWQLLQQHQWLVVSVVMLALFTVAIEGITEELSPVNGLLVY</sequence>
<proteinExistence type="predicted"/>
<dbReference type="Proteomes" id="UP000037069">
    <property type="component" value="Unassembled WGS sequence"/>
</dbReference>
<evidence type="ECO:0000313" key="2">
    <source>
        <dbReference type="EMBL" id="KNC20897.1"/>
    </source>
</evidence>
<reference evidence="2 3" key="1">
    <citation type="journal article" date="2015" name="Nat. Commun.">
        <title>Lucilia cuprina genome unlocks parasitic fly biology to underpin future interventions.</title>
        <authorList>
            <person name="Anstead C.A."/>
            <person name="Korhonen P.K."/>
            <person name="Young N.D."/>
            <person name="Hall R.S."/>
            <person name="Jex A.R."/>
            <person name="Murali S.C."/>
            <person name="Hughes D.S."/>
            <person name="Lee S.F."/>
            <person name="Perry T."/>
            <person name="Stroehlein A.J."/>
            <person name="Ansell B.R."/>
            <person name="Breugelmans B."/>
            <person name="Hofmann A."/>
            <person name="Qu J."/>
            <person name="Dugan S."/>
            <person name="Lee S.L."/>
            <person name="Chao H."/>
            <person name="Dinh H."/>
            <person name="Han Y."/>
            <person name="Doddapaneni H.V."/>
            <person name="Worley K.C."/>
            <person name="Muzny D.M."/>
            <person name="Ioannidis P."/>
            <person name="Waterhouse R.M."/>
            <person name="Zdobnov E.M."/>
            <person name="James P.J."/>
            <person name="Bagnall N.H."/>
            <person name="Kotze A.C."/>
            <person name="Gibbs R.A."/>
            <person name="Richards S."/>
            <person name="Batterham P."/>
            <person name="Gasser R.B."/>
        </authorList>
    </citation>
    <scope>NUCLEOTIDE SEQUENCE [LARGE SCALE GENOMIC DNA]</scope>
    <source>
        <strain evidence="2 3">LS</strain>
        <tissue evidence="2">Full body</tissue>
    </source>
</reference>
<evidence type="ECO:0000313" key="3">
    <source>
        <dbReference type="Proteomes" id="UP000037069"/>
    </source>
</evidence>
<feature type="transmembrane region" description="Helical" evidence="1">
    <location>
        <begin position="50"/>
        <end position="69"/>
    </location>
</feature>
<dbReference type="EMBL" id="JRES01001695">
    <property type="protein sequence ID" value="KNC20897.1"/>
    <property type="molecule type" value="Genomic_DNA"/>
</dbReference>
<keyword evidence="1" id="KW-0472">Membrane</keyword>
<protein>
    <submittedName>
        <fullName evidence="2">Uncharacterized protein</fullName>
    </submittedName>
</protein>
<accession>A0A0L0BLJ7</accession>